<evidence type="ECO:0000313" key="4">
    <source>
        <dbReference type="Proteomes" id="UP001143486"/>
    </source>
</evidence>
<feature type="domain" description="Tail specific protease" evidence="2">
    <location>
        <begin position="101"/>
        <end position="297"/>
    </location>
</feature>
<organism evidence="3 4">
    <name type="scientific">Maricaulis virginensis</name>
    <dbReference type="NCBI Taxonomy" id="144022"/>
    <lineage>
        <taxon>Bacteria</taxon>
        <taxon>Pseudomonadati</taxon>
        <taxon>Pseudomonadota</taxon>
        <taxon>Alphaproteobacteria</taxon>
        <taxon>Maricaulales</taxon>
        <taxon>Maricaulaceae</taxon>
        <taxon>Maricaulis</taxon>
    </lineage>
</organism>
<evidence type="ECO:0000313" key="3">
    <source>
        <dbReference type="EMBL" id="GLK53853.1"/>
    </source>
</evidence>
<dbReference type="Gene3D" id="3.30.750.44">
    <property type="match status" value="1"/>
</dbReference>
<name>A0A9W6INZ1_9PROT</name>
<dbReference type="Pfam" id="PF03572">
    <property type="entry name" value="Peptidase_S41"/>
    <property type="match status" value="1"/>
</dbReference>
<dbReference type="GO" id="GO:0006508">
    <property type="term" value="P:proteolysis"/>
    <property type="evidence" value="ECO:0007669"/>
    <property type="project" value="InterPro"/>
</dbReference>
<evidence type="ECO:0000259" key="2">
    <source>
        <dbReference type="SMART" id="SM00245"/>
    </source>
</evidence>
<sequence>MPGIRAILLGMSVASVQMAVAQAEEPAAHRWSAALEEVAVYLEDDYIYPQTGAAMARHLREHAGDYDQAADLDALAQALTEDLYDIAQDHHLRLWTQGSRAAPSRAPMSREQIEHCRTASIEHRWLAPDIGYIQFPRFRSEPDYLAGFDAAMETLDGADAIILDLRANCGGDEMAVRHLSTYFFGQPTHLVSSQVGDSEPRERWTLDAVPGPRQPDTALYILVDNGTFSAAESFSFGMRVTGRATLAGMPTGGGGHFGPTVELDSGMRMFLPIGRTFDPRTGEGWEAAGIMPDIRTDASGAALEAAVADFRAAH</sequence>
<dbReference type="PANTHER" id="PTHR11261">
    <property type="entry name" value="INTERPHOTORECEPTOR RETINOID-BINDING PROTEIN"/>
    <property type="match status" value="1"/>
</dbReference>
<dbReference type="InterPro" id="IPR029045">
    <property type="entry name" value="ClpP/crotonase-like_dom_sf"/>
</dbReference>
<proteinExistence type="predicted"/>
<dbReference type="InterPro" id="IPR005151">
    <property type="entry name" value="Tail-specific_protease"/>
</dbReference>
<dbReference type="Proteomes" id="UP001143486">
    <property type="component" value="Unassembled WGS sequence"/>
</dbReference>
<dbReference type="SMART" id="SM00245">
    <property type="entry name" value="TSPc"/>
    <property type="match status" value="1"/>
</dbReference>
<dbReference type="AlphaFoldDB" id="A0A9W6INZ1"/>
<evidence type="ECO:0000256" key="1">
    <source>
        <dbReference type="SAM" id="SignalP"/>
    </source>
</evidence>
<feature type="signal peptide" evidence="1">
    <location>
        <begin position="1"/>
        <end position="23"/>
    </location>
</feature>
<protein>
    <submittedName>
        <fullName evidence="3">Interphotoreceptor retinoid-binding protein</fullName>
    </submittedName>
</protein>
<dbReference type="PANTHER" id="PTHR11261:SF3">
    <property type="entry name" value="RETINOL-BINDING PROTEIN 3"/>
    <property type="match status" value="1"/>
</dbReference>
<reference evidence="3" key="2">
    <citation type="submission" date="2023-01" db="EMBL/GenBank/DDBJ databases">
        <authorList>
            <person name="Sun Q."/>
            <person name="Evtushenko L."/>
        </authorList>
    </citation>
    <scope>NUCLEOTIDE SEQUENCE</scope>
    <source>
        <strain evidence="3">VKM B-1513</strain>
    </source>
</reference>
<reference evidence="3" key="1">
    <citation type="journal article" date="2014" name="Int. J. Syst. Evol. Microbiol.">
        <title>Complete genome sequence of Corynebacterium casei LMG S-19264T (=DSM 44701T), isolated from a smear-ripened cheese.</title>
        <authorList>
            <consortium name="US DOE Joint Genome Institute (JGI-PGF)"/>
            <person name="Walter F."/>
            <person name="Albersmeier A."/>
            <person name="Kalinowski J."/>
            <person name="Ruckert C."/>
        </authorList>
    </citation>
    <scope>NUCLEOTIDE SEQUENCE</scope>
    <source>
        <strain evidence="3">VKM B-1513</strain>
    </source>
</reference>
<gene>
    <name evidence="3" type="ORF">GCM10017621_33610</name>
</gene>
<dbReference type="EMBL" id="BSFE01000014">
    <property type="protein sequence ID" value="GLK53853.1"/>
    <property type="molecule type" value="Genomic_DNA"/>
</dbReference>
<dbReference type="Pfam" id="PF11918">
    <property type="entry name" value="Peptidase_S41_N"/>
    <property type="match status" value="1"/>
</dbReference>
<accession>A0A9W6INZ1</accession>
<keyword evidence="1" id="KW-0732">Signal</keyword>
<dbReference type="CDD" id="cd07563">
    <property type="entry name" value="Peptidase_S41_IRBP"/>
    <property type="match status" value="1"/>
</dbReference>
<feature type="chain" id="PRO_5040925864" evidence="1">
    <location>
        <begin position="24"/>
        <end position="314"/>
    </location>
</feature>
<dbReference type="GO" id="GO:0008236">
    <property type="term" value="F:serine-type peptidase activity"/>
    <property type="evidence" value="ECO:0007669"/>
    <property type="project" value="InterPro"/>
</dbReference>
<keyword evidence="4" id="KW-1185">Reference proteome</keyword>
<dbReference type="Gene3D" id="3.90.226.10">
    <property type="entry name" value="2-enoyl-CoA Hydratase, Chain A, domain 1"/>
    <property type="match status" value="1"/>
</dbReference>
<comment type="caution">
    <text evidence="3">The sequence shown here is derived from an EMBL/GenBank/DDBJ whole genome shotgun (WGS) entry which is preliminary data.</text>
</comment>
<dbReference type="RefSeq" id="WP_271188191.1">
    <property type="nucleotide sequence ID" value="NZ_BSFE01000014.1"/>
</dbReference>
<dbReference type="SUPFAM" id="SSF52096">
    <property type="entry name" value="ClpP/crotonase"/>
    <property type="match status" value="1"/>
</dbReference>